<name>A0A2V5I0E9_9EURO</name>
<protein>
    <submittedName>
        <fullName evidence="1">Uncharacterized protein</fullName>
    </submittedName>
</protein>
<keyword evidence="2" id="KW-1185">Reference proteome</keyword>
<gene>
    <name evidence="1" type="ORF">BP00DRAFT_260210</name>
</gene>
<proteinExistence type="predicted"/>
<reference evidence="1 2" key="1">
    <citation type="submission" date="2018-02" db="EMBL/GenBank/DDBJ databases">
        <title>The genomes of Aspergillus section Nigri reveals drivers in fungal speciation.</title>
        <authorList>
            <consortium name="DOE Joint Genome Institute"/>
            <person name="Vesth T.C."/>
            <person name="Nybo J."/>
            <person name="Theobald S."/>
            <person name="Brandl J."/>
            <person name="Frisvad J.C."/>
            <person name="Nielsen K.F."/>
            <person name="Lyhne E.K."/>
            <person name="Kogle M.E."/>
            <person name="Kuo A."/>
            <person name="Riley R."/>
            <person name="Clum A."/>
            <person name="Nolan M."/>
            <person name="Lipzen A."/>
            <person name="Salamov A."/>
            <person name="Henrissat B."/>
            <person name="Wiebenga A."/>
            <person name="De vries R.P."/>
            <person name="Grigoriev I.V."/>
            <person name="Mortensen U.H."/>
            <person name="Andersen M.R."/>
            <person name="Baker S.E."/>
        </authorList>
    </citation>
    <scope>NUCLEOTIDE SEQUENCE [LARGE SCALE GENOMIC DNA]</scope>
    <source>
        <strain evidence="1 2">CBS 114.80</strain>
    </source>
</reference>
<accession>A0A2V5I0E9</accession>
<dbReference type="AlphaFoldDB" id="A0A2V5I0E9"/>
<organism evidence="1 2">
    <name type="scientific">Aspergillus indologenus CBS 114.80</name>
    <dbReference type="NCBI Taxonomy" id="1450541"/>
    <lineage>
        <taxon>Eukaryota</taxon>
        <taxon>Fungi</taxon>
        <taxon>Dikarya</taxon>
        <taxon>Ascomycota</taxon>
        <taxon>Pezizomycotina</taxon>
        <taxon>Eurotiomycetes</taxon>
        <taxon>Eurotiomycetidae</taxon>
        <taxon>Eurotiales</taxon>
        <taxon>Aspergillaceae</taxon>
        <taxon>Aspergillus</taxon>
        <taxon>Aspergillus subgen. Circumdati</taxon>
    </lineage>
</organism>
<sequence>MQGWWVWVVGGERAWRQGHAALLSREYGVQYLSIGVERWRGDAGGVGVNAVLFWLFHHRGSTSSAEDTNLARGSGGGGSIAMGSRRLTLNHHCVRLCRDEALDCQMYIVLGQRDGIQLLLGLQRHQRAGEQERRRAGECRSGSIKGWGLQDHHLN</sequence>
<evidence type="ECO:0000313" key="1">
    <source>
        <dbReference type="EMBL" id="PYI28492.1"/>
    </source>
</evidence>
<dbReference type="EMBL" id="KZ825547">
    <property type="protein sequence ID" value="PYI28492.1"/>
    <property type="molecule type" value="Genomic_DNA"/>
</dbReference>
<dbReference type="Proteomes" id="UP000248817">
    <property type="component" value="Unassembled WGS sequence"/>
</dbReference>
<evidence type="ECO:0000313" key="2">
    <source>
        <dbReference type="Proteomes" id="UP000248817"/>
    </source>
</evidence>